<reference evidence="6 7" key="1">
    <citation type="submission" date="2019-12" db="EMBL/GenBank/DDBJ databases">
        <title>Nocardia sp. nov. ET3-3 isolated from soil.</title>
        <authorList>
            <person name="Kanchanasin P."/>
            <person name="Tanasupawat S."/>
            <person name="Yuki M."/>
            <person name="Kudo T."/>
        </authorList>
    </citation>
    <scope>NUCLEOTIDE SEQUENCE [LARGE SCALE GENOMIC DNA]</scope>
    <source>
        <strain evidence="6 7">ET3-3</strain>
    </source>
</reference>
<dbReference type="RefSeq" id="WP_328602011.1">
    <property type="nucleotide sequence ID" value="NZ_WRPP01000003.1"/>
</dbReference>
<dbReference type="AlphaFoldDB" id="A0A7K1UY98"/>
<keyword evidence="3" id="KW-0520">NAD</keyword>
<organism evidence="6 7">
    <name type="scientific">Nocardia terrae</name>
    <dbReference type="NCBI Taxonomy" id="2675851"/>
    <lineage>
        <taxon>Bacteria</taxon>
        <taxon>Bacillati</taxon>
        <taxon>Actinomycetota</taxon>
        <taxon>Actinomycetes</taxon>
        <taxon>Mycobacteriales</taxon>
        <taxon>Nocardiaceae</taxon>
        <taxon>Nocardia</taxon>
    </lineage>
</organism>
<evidence type="ECO:0000313" key="7">
    <source>
        <dbReference type="Proteomes" id="UP000466794"/>
    </source>
</evidence>
<evidence type="ECO:0000256" key="3">
    <source>
        <dbReference type="ARBA" id="ARBA00023027"/>
    </source>
</evidence>
<dbReference type="SUPFAM" id="SSF52467">
    <property type="entry name" value="DHS-like NAD/FAD-binding domain"/>
    <property type="match status" value="1"/>
</dbReference>
<feature type="active site" description="Proton acceptor" evidence="4">
    <location>
        <position position="114"/>
    </location>
</feature>
<dbReference type="CDD" id="cd01407">
    <property type="entry name" value="SIR2-fam"/>
    <property type="match status" value="1"/>
</dbReference>
<feature type="binding site" evidence="4">
    <location>
        <position position="150"/>
    </location>
    <ligand>
        <name>Zn(2+)</name>
        <dbReference type="ChEBI" id="CHEBI:29105"/>
    </ligand>
</feature>
<feature type="binding site" evidence="4">
    <location>
        <position position="122"/>
    </location>
    <ligand>
        <name>Zn(2+)</name>
        <dbReference type="ChEBI" id="CHEBI:29105"/>
    </ligand>
</feature>
<evidence type="ECO:0000259" key="5">
    <source>
        <dbReference type="PROSITE" id="PS50305"/>
    </source>
</evidence>
<feature type="binding site" evidence="4">
    <location>
        <position position="147"/>
    </location>
    <ligand>
        <name>Zn(2+)</name>
        <dbReference type="ChEBI" id="CHEBI:29105"/>
    </ligand>
</feature>
<proteinExistence type="predicted"/>
<dbReference type="GO" id="GO:0017136">
    <property type="term" value="F:histone deacetylase activity, NAD-dependent"/>
    <property type="evidence" value="ECO:0007669"/>
    <property type="project" value="TreeGrafter"/>
</dbReference>
<dbReference type="Pfam" id="PF02146">
    <property type="entry name" value="SIR2"/>
    <property type="match status" value="1"/>
</dbReference>
<evidence type="ECO:0000256" key="1">
    <source>
        <dbReference type="ARBA" id="ARBA00012928"/>
    </source>
</evidence>
<dbReference type="Gene3D" id="3.40.50.1220">
    <property type="entry name" value="TPP-binding domain"/>
    <property type="match status" value="1"/>
</dbReference>
<dbReference type="PANTHER" id="PTHR11085">
    <property type="entry name" value="NAD-DEPENDENT PROTEIN DEACYLASE SIRTUIN-5, MITOCHONDRIAL-RELATED"/>
    <property type="match status" value="1"/>
</dbReference>
<feature type="domain" description="Deacetylase sirtuin-type" evidence="5">
    <location>
        <begin position="1"/>
        <end position="245"/>
    </location>
</feature>
<dbReference type="InterPro" id="IPR029035">
    <property type="entry name" value="DHS-like_NAD/FAD-binding_dom"/>
</dbReference>
<evidence type="ECO:0000256" key="4">
    <source>
        <dbReference type="PROSITE-ProRule" id="PRU00236"/>
    </source>
</evidence>
<keyword evidence="2" id="KW-0808">Transferase</keyword>
<dbReference type="EMBL" id="WRPP01000003">
    <property type="protein sequence ID" value="MVU79344.1"/>
    <property type="molecule type" value="Genomic_DNA"/>
</dbReference>
<protein>
    <recommendedName>
        <fullName evidence="1">protein acetyllysine N-acetyltransferase</fullName>
        <ecNumber evidence="1">2.3.1.286</ecNumber>
    </recommendedName>
</protein>
<dbReference type="InterPro" id="IPR026591">
    <property type="entry name" value="Sirtuin_cat_small_dom_sf"/>
</dbReference>
<dbReference type="PANTHER" id="PTHR11085:SF4">
    <property type="entry name" value="NAD-DEPENDENT PROTEIN DEACYLASE"/>
    <property type="match status" value="1"/>
</dbReference>
<dbReference type="InterPro" id="IPR050134">
    <property type="entry name" value="NAD-dep_sirtuin_deacylases"/>
</dbReference>
<keyword evidence="4" id="KW-0479">Metal-binding</keyword>
<dbReference type="GO" id="GO:0046872">
    <property type="term" value="F:metal ion binding"/>
    <property type="evidence" value="ECO:0007669"/>
    <property type="project" value="UniProtKB-KW"/>
</dbReference>
<dbReference type="GO" id="GO:0070403">
    <property type="term" value="F:NAD+ binding"/>
    <property type="evidence" value="ECO:0007669"/>
    <property type="project" value="InterPro"/>
</dbReference>
<gene>
    <name evidence="6" type="ORF">GPX89_19120</name>
</gene>
<comment type="caution">
    <text evidence="6">The sequence shown here is derived from an EMBL/GenBank/DDBJ whole genome shotgun (WGS) entry which is preliminary data.</text>
</comment>
<accession>A0A7K1UY98</accession>
<evidence type="ECO:0000256" key="2">
    <source>
        <dbReference type="ARBA" id="ARBA00022679"/>
    </source>
</evidence>
<dbReference type="InterPro" id="IPR026590">
    <property type="entry name" value="Ssirtuin_cat_dom"/>
</dbReference>
<dbReference type="InterPro" id="IPR003000">
    <property type="entry name" value="Sirtuin"/>
</dbReference>
<feature type="binding site" evidence="4">
    <location>
        <position position="125"/>
    </location>
    <ligand>
        <name>Zn(2+)</name>
        <dbReference type="ChEBI" id="CHEBI:29105"/>
    </ligand>
</feature>
<dbReference type="EC" id="2.3.1.286" evidence="1"/>
<dbReference type="PROSITE" id="PS50305">
    <property type="entry name" value="SIRTUIN"/>
    <property type="match status" value="1"/>
</dbReference>
<evidence type="ECO:0000313" key="6">
    <source>
        <dbReference type="EMBL" id="MVU79344.1"/>
    </source>
</evidence>
<keyword evidence="4" id="KW-0862">Zinc</keyword>
<dbReference type="Proteomes" id="UP000466794">
    <property type="component" value="Unassembled WGS sequence"/>
</dbReference>
<dbReference type="Gene3D" id="3.30.1600.10">
    <property type="entry name" value="SIR2/SIRT2 'Small Domain"/>
    <property type="match status" value="1"/>
</dbReference>
<sequence>MTDWRARKGPIGVLTGAGISTESGIPDFRGPRGVWTKDPIAELLSTYQNYVADPELRVRSWLARRDNPAWRATPNPAHEALVRLAAAGRQVGIITQNIDRLHQRAGSSGVVEIHGNMFEVVCIDCEFTDSMAATLKRVAAGEPDPDCPDCGGILKAAVIMFGQQLDTTAIRAAVQIAETAEIFLAVGSSLQVEPAASMCAVAVDAGADLVIVNAEPTPYDEYAAEIVRDPIGAALPRLVSEILGD</sequence>
<keyword evidence="7" id="KW-1185">Reference proteome</keyword>
<name>A0A7K1UY98_9NOCA</name>